<dbReference type="OrthoDB" id="369974at2759"/>
<dbReference type="EMBL" id="LK022881">
    <property type="protein sequence ID" value="VTZ67208.1"/>
    <property type="molecule type" value="Genomic_DNA"/>
</dbReference>
<feature type="chain" id="PRO_5014216986" description="Fam-a protein" evidence="1">
    <location>
        <begin position="21"/>
        <end position="176"/>
    </location>
</feature>
<reference evidence="3" key="2">
    <citation type="submission" date="2014-05" db="EMBL/GenBank/DDBJ databases">
        <authorList>
            <person name="Aslett M.A."/>
            <person name="De Silva N."/>
        </authorList>
    </citation>
    <scope>NUCLEOTIDE SEQUENCE</scope>
    <source>
        <strain evidence="3">AS</strain>
    </source>
</reference>
<gene>
    <name evidence="2" type="ORF">PCHAJ_000054500</name>
    <name evidence="3" type="ORF">PCHAS_0408200</name>
</gene>
<dbReference type="Proteomes" id="UP000071118">
    <property type="component" value="Chromosome 4"/>
</dbReference>
<accession>A0A077TM34</accession>
<feature type="signal peptide" evidence="1">
    <location>
        <begin position="1"/>
        <end position="20"/>
    </location>
</feature>
<evidence type="ECO:0000256" key="1">
    <source>
        <dbReference type="SAM" id="SignalP"/>
    </source>
</evidence>
<dbReference type="KEGG" id="pcb:PCHAS_0408200"/>
<reference evidence="3 4" key="1">
    <citation type="journal article" date="2014" name="BMC Biol.">
        <title>A comprehensive evaluation of rodent malaria parasite genomes and gene expression.</title>
        <authorList>
            <person name="Otto T.D."/>
            <person name="Bohme U."/>
            <person name="Jackson A.P."/>
            <person name="Hunt M."/>
            <person name="Franke-Fayard B."/>
            <person name="Hoeijmakers W.A."/>
            <person name="Religa A.A."/>
            <person name="Robertson L."/>
            <person name="Sanders M."/>
            <person name="Ogun S.A."/>
            <person name="Cunningham D."/>
            <person name="Erhart A."/>
            <person name="Billker O."/>
            <person name="Khan S.M."/>
            <person name="Stunnenberg H.G."/>
            <person name="Langhorne J."/>
            <person name="Holder A.A."/>
            <person name="Waters A.P."/>
            <person name="Newbold C.I."/>
            <person name="Pain A."/>
            <person name="Berriman M."/>
            <person name="Janse C.J."/>
        </authorList>
    </citation>
    <scope>NUCLEOTIDE SEQUENCE [LARGE SCALE GENOMIC DNA]</scope>
    <source>
        <strain evidence="3 4">AS</strain>
    </source>
</reference>
<name>A0A077TM34_PLACU</name>
<evidence type="ECO:0000313" key="3">
    <source>
        <dbReference type="EMBL" id="VTZ67208.1"/>
    </source>
</evidence>
<dbReference type="AlphaFoldDB" id="A0A077TM34"/>
<sequence length="176" mass="20947">MKIYYLFFLLILIQLNLVNSQDLNQPKNDNPLNRDFEKDMEELDLSGLEDDIENIDEIAYEDNYTYVTHIYIYVRIDGDYSIYKNHSNLMKLGEKYMTLLQNAMMNVQLKKNGVGEFICYYQKKEITENLATYFLIQKEIDYIQIGFDKRFPEGRTFPIVDADKRKTTSENVKDEL</sequence>
<dbReference type="GeneID" id="3490593"/>
<dbReference type="EMBL" id="LT608170">
    <property type="protein sequence ID" value="SCL98234.1"/>
    <property type="molecule type" value="Genomic_DNA"/>
</dbReference>
<organism evidence="3 4">
    <name type="scientific">Plasmodium chabaudi chabaudi</name>
    <dbReference type="NCBI Taxonomy" id="31271"/>
    <lineage>
        <taxon>Eukaryota</taxon>
        <taxon>Sar</taxon>
        <taxon>Alveolata</taxon>
        <taxon>Apicomplexa</taxon>
        <taxon>Aconoidasida</taxon>
        <taxon>Haemosporida</taxon>
        <taxon>Plasmodiidae</taxon>
        <taxon>Plasmodium</taxon>
        <taxon>Plasmodium (Vinckeia)</taxon>
    </lineage>
</organism>
<dbReference type="Proteomes" id="UP000507163">
    <property type="component" value="Chromosome 4"/>
</dbReference>
<keyword evidence="1" id="KW-0732">Signal</keyword>
<evidence type="ECO:0000313" key="5">
    <source>
        <dbReference type="Proteomes" id="UP000507163"/>
    </source>
</evidence>
<reference evidence="3" key="3">
    <citation type="submission" date="2019-05" db="EMBL/GenBank/DDBJ databases">
        <authorList>
            <consortium name="Pathogen Informatics"/>
        </authorList>
    </citation>
    <scope>NUCLEOTIDE SEQUENCE</scope>
    <source>
        <strain evidence="2 5">AJ</strain>
        <strain evidence="3">AS</strain>
    </source>
</reference>
<dbReference type="VEuPathDB" id="PlasmoDB:PCHAS_0408200"/>
<protein>
    <recommendedName>
        <fullName evidence="6">Fam-a protein</fullName>
    </recommendedName>
</protein>
<evidence type="ECO:0000313" key="4">
    <source>
        <dbReference type="Proteomes" id="UP000071118"/>
    </source>
</evidence>
<proteinExistence type="predicted"/>
<evidence type="ECO:0000313" key="2">
    <source>
        <dbReference type="EMBL" id="SCL98234.1"/>
    </source>
</evidence>
<dbReference type="RefSeq" id="XP_016653283.1">
    <property type="nucleotide sequence ID" value="XM_016799981.1"/>
</dbReference>
<keyword evidence="4" id="KW-1185">Reference proteome</keyword>
<evidence type="ECO:0008006" key="6">
    <source>
        <dbReference type="Google" id="ProtNLM"/>
    </source>
</evidence>